<dbReference type="AlphaFoldDB" id="A0A2V2VE80"/>
<dbReference type="VEuPathDB" id="TriTrypDB:TcCLB.507023.220"/>
<evidence type="ECO:0000313" key="2">
    <source>
        <dbReference type="Proteomes" id="UP000246078"/>
    </source>
</evidence>
<dbReference type="EMBL" id="PRFC01000277">
    <property type="protein sequence ID" value="PWU94561.1"/>
    <property type="molecule type" value="Genomic_DNA"/>
</dbReference>
<dbReference type="VEuPathDB" id="TriTrypDB:TcYC6_0096790"/>
<dbReference type="VEuPathDB" id="TriTrypDB:C4B63_18g57"/>
<dbReference type="VEuPathDB" id="TriTrypDB:TcG_02276"/>
<dbReference type="VEuPathDB" id="TriTrypDB:BCY84_00999"/>
<reference evidence="1 2" key="1">
    <citation type="journal article" date="2018" name="Microb. Genom.">
        <title>Expanding an expanded genome: long-read sequencing of Trypanosoma cruzi.</title>
        <authorList>
            <person name="Berna L."/>
            <person name="Rodriguez M."/>
            <person name="Chiribao M.L."/>
            <person name="Parodi-Talice A."/>
            <person name="Pita S."/>
            <person name="Rijo G."/>
            <person name="Alvarez-Valin F."/>
            <person name="Robello C."/>
        </authorList>
    </citation>
    <scope>NUCLEOTIDE SEQUENCE [LARGE SCALE GENOMIC DNA]</scope>
    <source>
        <strain evidence="1 2">TCC</strain>
    </source>
</reference>
<dbReference type="VEuPathDB" id="TriTrypDB:TCDM_01414"/>
<accession>A0A2V2VE80</accession>
<dbReference type="VEuPathDB" id="TriTrypDB:TCSYLVIO_003224"/>
<proteinExistence type="predicted"/>
<gene>
    <name evidence="1" type="ORF">C3747_277g32</name>
</gene>
<evidence type="ECO:0000313" key="1">
    <source>
        <dbReference type="EMBL" id="PWU94561.1"/>
    </source>
</evidence>
<dbReference type="VEuPathDB" id="TriTrypDB:TcCLB.511749.9"/>
<dbReference type="Proteomes" id="UP000246078">
    <property type="component" value="Unassembled WGS sequence"/>
</dbReference>
<dbReference type="VEuPathDB" id="TriTrypDB:C3747_277g32"/>
<protein>
    <submittedName>
        <fullName evidence="1">Uncharacterized protein</fullName>
    </submittedName>
</protein>
<organism evidence="1 2">
    <name type="scientific">Trypanosoma cruzi</name>
    <dbReference type="NCBI Taxonomy" id="5693"/>
    <lineage>
        <taxon>Eukaryota</taxon>
        <taxon>Discoba</taxon>
        <taxon>Euglenozoa</taxon>
        <taxon>Kinetoplastea</taxon>
        <taxon>Metakinetoplastina</taxon>
        <taxon>Trypanosomatida</taxon>
        <taxon>Trypanosomatidae</taxon>
        <taxon>Trypanosoma</taxon>
        <taxon>Schizotrypanum</taxon>
    </lineage>
</organism>
<dbReference type="VEuPathDB" id="TriTrypDB:TcCL_NonESM00574"/>
<sequence>MHSSPPSPIPFSLMEDKNESLSFLPNVRRSGMWELITEETMGRTNTRVEQFCFFTVTRREVLVKKTAKGSPAQTTLAMEETARWIVPPKSSVEVTVVFCSDGLDKLTFPSRLELQVQLKKSPCLFLRAPHTQRFAEIIKKYFPSRSHVPSLENGQFVFL</sequence>
<name>A0A2V2VE80_TRYCR</name>
<dbReference type="VEuPathDB" id="TriTrypDB:Tc_MARK_1934"/>
<dbReference type="VEuPathDB" id="TriTrypDB:ECC02_000307"/>
<comment type="caution">
    <text evidence="1">The sequence shown here is derived from an EMBL/GenBank/DDBJ whole genome shotgun (WGS) entry which is preliminary data.</text>
</comment>
<dbReference type="VEuPathDB" id="TriTrypDB:TcBrA4_0029260"/>